<dbReference type="GO" id="GO:0046872">
    <property type="term" value="F:metal ion binding"/>
    <property type="evidence" value="ECO:0007669"/>
    <property type="project" value="UniProtKB-KW"/>
</dbReference>
<dbReference type="GO" id="GO:0016829">
    <property type="term" value="F:lyase activity"/>
    <property type="evidence" value="ECO:0007669"/>
    <property type="project" value="UniProtKB-KW"/>
</dbReference>
<dbReference type="Pfam" id="PF00903">
    <property type="entry name" value="Glyoxalase"/>
    <property type="match status" value="1"/>
</dbReference>
<dbReference type="RefSeq" id="WP_006157616.1">
    <property type="nucleotide sequence ID" value="NZ_AHJE01000021.1"/>
</dbReference>
<gene>
    <name evidence="3" type="ORF">OR16_09579</name>
</gene>
<evidence type="ECO:0000256" key="1">
    <source>
        <dbReference type="ARBA" id="ARBA00022723"/>
    </source>
</evidence>
<dbReference type="GO" id="GO:0004493">
    <property type="term" value="F:methylmalonyl-CoA epimerase activity"/>
    <property type="evidence" value="ECO:0007669"/>
    <property type="project" value="TreeGrafter"/>
</dbReference>
<dbReference type="Gene3D" id="3.10.180.10">
    <property type="entry name" value="2,3-Dihydroxybiphenyl 1,2-Dioxygenase, domain 1"/>
    <property type="match status" value="1"/>
</dbReference>
<dbReference type="InterPro" id="IPR029068">
    <property type="entry name" value="Glyas_Bleomycin-R_OHBP_Dase"/>
</dbReference>
<proteinExistence type="predicted"/>
<dbReference type="PROSITE" id="PS51819">
    <property type="entry name" value="VOC"/>
    <property type="match status" value="1"/>
</dbReference>
<feature type="domain" description="VOC" evidence="2">
    <location>
        <begin position="5"/>
        <end position="146"/>
    </location>
</feature>
<dbReference type="OrthoDB" id="9795618at2"/>
<dbReference type="Proteomes" id="UP000005808">
    <property type="component" value="Unassembled WGS sequence"/>
</dbReference>
<dbReference type="InterPro" id="IPR051785">
    <property type="entry name" value="MMCE/EMCE_epimerase"/>
</dbReference>
<comment type="caution">
    <text evidence="3">The sequence shown here is derived from an EMBL/GenBank/DDBJ whole genome shotgun (WGS) entry which is preliminary data.</text>
</comment>
<dbReference type="InterPro" id="IPR037523">
    <property type="entry name" value="VOC_core"/>
</dbReference>
<dbReference type="AlphaFoldDB" id="H1S2I3"/>
<dbReference type="SUPFAM" id="SSF54593">
    <property type="entry name" value="Glyoxalase/Bleomycin resistance protein/Dihydroxybiphenyl dioxygenase"/>
    <property type="match status" value="1"/>
</dbReference>
<evidence type="ECO:0000313" key="4">
    <source>
        <dbReference type="Proteomes" id="UP000005808"/>
    </source>
</evidence>
<protein>
    <submittedName>
        <fullName evidence="3">Lactoylglutathione lyase</fullName>
    </submittedName>
</protein>
<name>H1S2I3_9BURK</name>
<keyword evidence="1" id="KW-0479">Metal-binding</keyword>
<dbReference type="PANTHER" id="PTHR43048">
    <property type="entry name" value="METHYLMALONYL-COA EPIMERASE"/>
    <property type="match status" value="1"/>
</dbReference>
<sequence length="162" mass="17750">MTLNMIVPLEVGIAVRDLPRMRRFYEQVLGFTFVSEVAVPAANAVQAAMHAGGYTAVRLQTNHGERIKLLAPVQAPAAEPAPQYILDKANATYLTFIVDDIQAAVDRLIAAGVAFLTGPQRIEVRPGTYLAFCRDPEGNVLEIVQYADIATYRPDLQQPRNA</sequence>
<dbReference type="PATRIC" id="fig|1127483.3.peg.1916"/>
<dbReference type="PANTHER" id="PTHR43048:SF3">
    <property type="entry name" value="METHYLMALONYL-COA EPIMERASE, MITOCHONDRIAL"/>
    <property type="match status" value="1"/>
</dbReference>
<evidence type="ECO:0000259" key="2">
    <source>
        <dbReference type="PROSITE" id="PS51819"/>
    </source>
</evidence>
<dbReference type="CDD" id="cd06587">
    <property type="entry name" value="VOC"/>
    <property type="match status" value="1"/>
</dbReference>
<dbReference type="GO" id="GO:0046491">
    <property type="term" value="P:L-methylmalonyl-CoA metabolic process"/>
    <property type="evidence" value="ECO:0007669"/>
    <property type="project" value="TreeGrafter"/>
</dbReference>
<reference evidence="3 4" key="1">
    <citation type="journal article" date="2012" name="J. Bacteriol.">
        <title>De Novo Genome Project of Cupriavidus basilensis OR16.</title>
        <authorList>
            <person name="Cserhati M."/>
            <person name="Kriszt B."/>
            <person name="Szoboszlay S."/>
            <person name="Toth A."/>
            <person name="Szabo I."/>
            <person name="Tancsics A."/>
            <person name="Nagy I."/>
            <person name="Horvath B."/>
            <person name="Nagy I."/>
            <person name="Kukolya J."/>
        </authorList>
    </citation>
    <scope>NUCLEOTIDE SEQUENCE [LARGE SCALE GENOMIC DNA]</scope>
    <source>
        <strain evidence="3 4">OR16</strain>
    </source>
</reference>
<evidence type="ECO:0000313" key="3">
    <source>
        <dbReference type="EMBL" id="EHP43231.1"/>
    </source>
</evidence>
<dbReference type="InterPro" id="IPR004360">
    <property type="entry name" value="Glyas_Fos-R_dOase_dom"/>
</dbReference>
<organism evidence="3 4">
    <name type="scientific">Cupriavidus basilensis OR16</name>
    <dbReference type="NCBI Taxonomy" id="1127483"/>
    <lineage>
        <taxon>Bacteria</taxon>
        <taxon>Pseudomonadati</taxon>
        <taxon>Pseudomonadota</taxon>
        <taxon>Betaproteobacteria</taxon>
        <taxon>Burkholderiales</taxon>
        <taxon>Burkholderiaceae</taxon>
        <taxon>Cupriavidus</taxon>
    </lineage>
</organism>
<dbReference type="EMBL" id="AHJE01000021">
    <property type="protein sequence ID" value="EHP43231.1"/>
    <property type="molecule type" value="Genomic_DNA"/>
</dbReference>
<accession>H1S2I3</accession>
<keyword evidence="3" id="KW-0456">Lyase</keyword>